<dbReference type="Proteomes" id="UP001597399">
    <property type="component" value="Unassembled WGS sequence"/>
</dbReference>
<dbReference type="PANTHER" id="PTHR12143:SF43">
    <property type="entry name" value="PUTATIVE-RELATED"/>
    <property type="match status" value="1"/>
</dbReference>
<evidence type="ECO:0000256" key="1">
    <source>
        <dbReference type="SAM" id="MobiDB-lite"/>
    </source>
</evidence>
<comment type="caution">
    <text evidence="4">The sequence shown here is derived from an EMBL/GenBank/DDBJ whole genome shotgun (WGS) entry which is preliminary data.</text>
</comment>
<evidence type="ECO:0000259" key="3">
    <source>
        <dbReference type="Pfam" id="PF17678"/>
    </source>
</evidence>
<evidence type="ECO:0000313" key="5">
    <source>
        <dbReference type="Proteomes" id="UP001597399"/>
    </source>
</evidence>
<dbReference type="Gene3D" id="3.30.2080.10">
    <property type="entry name" value="GH92 mannosidase domain"/>
    <property type="match status" value="1"/>
</dbReference>
<protein>
    <submittedName>
        <fullName evidence="4">GH92 family glycosyl hydrolase</fullName>
        <ecNumber evidence="4">3.2.1.-</ecNumber>
    </submittedName>
</protein>
<dbReference type="InterPro" id="IPR041371">
    <property type="entry name" value="GH92_N"/>
</dbReference>
<feature type="region of interest" description="Disordered" evidence="1">
    <location>
        <begin position="958"/>
        <end position="981"/>
    </location>
</feature>
<dbReference type="Gene3D" id="1.20.1050.60">
    <property type="entry name" value="alpha-1,2-mannosidase"/>
    <property type="match status" value="1"/>
</dbReference>
<name>A0ABW5S2Y4_9BACL</name>
<feature type="compositionally biased region" description="Polar residues" evidence="1">
    <location>
        <begin position="960"/>
        <end position="981"/>
    </location>
</feature>
<dbReference type="GO" id="GO:0016798">
    <property type="term" value="F:hydrolase activity, acting on glycosyl bonds"/>
    <property type="evidence" value="ECO:0007669"/>
    <property type="project" value="UniProtKB-KW"/>
</dbReference>
<dbReference type="SUPFAM" id="SSF49785">
    <property type="entry name" value="Galactose-binding domain-like"/>
    <property type="match status" value="1"/>
</dbReference>
<dbReference type="EC" id="3.2.1.-" evidence="4"/>
<accession>A0ABW5S2Y4</accession>
<dbReference type="Gene3D" id="1.20.1610.10">
    <property type="entry name" value="alpha-1,2-mannosidases domains"/>
    <property type="match status" value="1"/>
</dbReference>
<keyword evidence="4" id="KW-0326">Glycosidase</keyword>
<dbReference type="InterPro" id="IPR008979">
    <property type="entry name" value="Galactose-bd-like_sf"/>
</dbReference>
<dbReference type="InterPro" id="IPR012939">
    <property type="entry name" value="Glyco_hydro_92"/>
</dbReference>
<dbReference type="PANTHER" id="PTHR12143">
    <property type="entry name" value="PEPTIDE N-GLYCANASE PNGASE -RELATED"/>
    <property type="match status" value="1"/>
</dbReference>
<feature type="domain" description="Glycosyl hydrolase family 92" evidence="2">
    <location>
        <begin position="484"/>
        <end position="959"/>
    </location>
</feature>
<dbReference type="Pfam" id="PF07971">
    <property type="entry name" value="Glyco_hydro_92"/>
    <property type="match status" value="1"/>
</dbReference>
<keyword evidence="4" id="KW-0378">Hydrolase</keyword>
<dbReference type="NCBIfam" id="TIGR01180">
    <property type="entry name" value="aman2_put"/>
    <property type="match status" value="1"/>
</dbReference>
<keyword evidence="5" id="KW-1185">Reference proteome</keyword>
<dbReference type="InterPro" id="IPR005887">
    <property type="entry name" value="GH92_a_mannosidase_put"/>
</dbReference>
<organism evidence="4 5">
    <name type="scientific">Sporolactobacillus shoreicorticis</name>
    <dbReference type="NCBI Taxonomy" id="1923877"/>
    <lineage>
        <taxon>Bacteria</taxon>
        <taxon>Bacillati</taxon>
        <taxon>Bacillota</taxon>
        <taxon>Bacilli</taxon>
        <taxon>Bacillales</taxon>
        <taxon>Sporolactobacillaceae</taxon>
        <taxon>Sporolactobacillus</taxon>
    </lineage>
</organism>
<gene>
    <name evidence="4" type="ORF">ACFSUE_09735</name>
</gene>
<proteinExistence type="predicted"/>
<dbReference type="InterPro" id="IPR050883">
    <property type="entry name" value="PNGase"/>
</dbReference>
<dbReference type="Gene3D" id="2.70.98.10">
    <property type="match status" value="1"/>
</dbReference>
<sequence length="1215" mass="133376">MDLSTGFKIFISCICVGLTALLLPDYKASAQTEQQLFYTSFENGNPVLAWKNMPENEKNGKQLTHGVKAPGGNGKTMATYTSRGPSDLYNAPKRLGWTGRNVLTYAGKTANTRNSYAYNKLYRVHIPVAKDTQLSYLVAPEATKKDPTAQTAGYVSIDLKFSDGSYLHQLNAVDQNGVRITPEAQGKSGTLLMNQWNQKSILLGKAAKGKTIVRILLAFKASQANSTFQGAIDDLLISNSSAISAAKVQPVDQVNILRGTASGAQFVRGDTVPAIGVPNGFNYWSPALNSSAKKQIYPYSKNNDPDNLPELQSFSLSQSANDQNGIRQTLQVMPSSFSGTPSASRLGRGKAFKRSDESASPYRYAVTFTDGMRAELAATSRAAIMRYTFTGKQGSLIFDNLDRYGNLTLHPKTQSLEGYSDIKNKKTGSMNRMFFYATVDRPVVNAQHLSGEDRDRVTAYFRFDTSKKRTVTLKVGSSLISTEQAKKNLNQEISKKASIKDIADKAKKEWNERLSRITVEGAVNDQQSTLYSNLYRLYQSPNEKSENVGTKKKPKYRYADLSVPASAANTANHTGAPIKKGRIYGNSAFAYSTQTVWPAYALLEPKLTGRFINGFLTVYKNGGRFDTDAGTAFADAIAKGVPGVNTSLLYTAMLHAASVPQDEQEQLLIGYTPSVQKNSVGQTLNRSINNFALGNLGRTLAEKKADSSSLSDDSRYYLSQSQNYLQLFNRSANSFTPRKANGKWDTGASGSSKLRNKTAEDLANAFNVSQDGQGLINLYGGKAELIEGLDRYLSTEPAAQSIKKQAEARLALSGHLGLFTLDKNSSPSLPYMYLFASAPWKTQNMTRTLLNRFYTGGAIGQGYLGSDAGAMLSGYYFFGAAGIYPLQKGSANYVIGAPYFKKMTLHLESGKDLIISAPNVSNKNQYVQSVSLNGKPLQKTTLSANDLANGGTLNFDMGSEPSSWGTSTDAAPESLTAQSTNGSSLFPKPLIDLTDKASINRQSEEGSLTSLVDSNLQTSVKFNKEHPSVIFHFKTENRRIKMYTLTSSNGRDSSDPENWTMWGSNDGTTWDLLDTRTNQKFKWRSMTRAFSIKNPKAYSYYRINVTKNSNSHPLSISELQLLGYSEIPDGFETMRRDIIHQFELKNLTESETASLSNALNEAQMAYMDGNLSSSVYYMQTYVRLINSFIYKVTAPEKVRSSLSADAHAMVNLLSD</sequence>
<feature type="domain" description="Glycosyl hydrolase family 92 N-terminal" evidence="3">
    <location>
        <begin position="254"/>
        <end position="478"/>
    </location>
</feature>
<feature type="compositionally biased region" description="Polar residues" evidence="1">
    <location>
        <begin position="334"/>
        <end position="343"/>
    </location>
</feature>
<dbReference type="Gene3D" id="2.60.120.260">
    <property type="entry name" value="Galactose-binding domain-like"/>
    <property type="match status" value="1"/>
</dbReference>
<dbReference type="RefSeq" id="WP_253061198.1">
    <property type="nucleotide sequence ID" value="NZ_JAMXWM010000008.1"/>
</dbReference>
<evidence type="ECO:0000259" key="2">
    <source>
        <dbReference type="Pfam" id="PF07971"/>
    </source>
</evidence>
<dbReference type="EMBL" id="JBHUMQ010000023">
    <property type="protein sequence ID" value="MFD2693903.1"/>
    <property type="molecule type" value="Genomic_DNA"/>
</dbReference>
<dbReference type="Pfam" id="PF17678">
    <property type="entry name" value="Glyco_hydro_92N"/>
    <property type="match status" value="1"/>
</dbReference>
<reference evidence="5" key="1">
    <citation type="journal article" date="2019" name="Int. J. Syst. Evol. Microbiol.">
        <title>The Global Catalogue of Microorganisms (GCM) 10K type strain sequencing project: providing services to taxonomists for standard genome sequencing and annotation.</title>
        <authorList>
            <consortium name="The Broad Institute Genomics Platform"/>
            <consortium name="The Broad Institute Genome Sequencing Center for Infectious Disease"/>
            <person name="Wu L."/>
            <person name="Ma J."/>
        </authorList>
    </citation>
    <scope>NUCLEOTIDE SEQUENCE [LARGE SCALE GENOMIC DNA]</scope>
    <source>
        <strain evidence="5">TISTR 2466</strain>
    </source>
</reference>
<feature type="region of interest" description="Disordered" evidence="1">
    <location>
        <begin position="334"/>
        <end position="354"/>
    </location>
</feature>
<evidence type="ECO:0000313" key="4">
    <source>
        <dbReference type="EMBL" id="MFD2693903.1"/>
    </source>
</evidence>
<dbReference type="InterPro" id="IPR014718">
    <property type="entry name" value="GH-type_carb-bd"/>
</dbReference>